<gene>
    <name evidence="2" type="ORF">SI7747_01000120</name>
    <name evidence="3" type="ORF">SI8410_01000156</name>
</gene>
<dbReference type="EMBL" id="LR743588">
    <property type="protein sequence ID" value="CAA2613715.1"/>
    <property type="molecule type" value="Genomic_DNA"/>
</dbReference>
<name>A0A7I8I7I9_SPIIN</name>
<evidence type="ECO:0000256" key="1">
    <source>
        <dbReference type="SAM" id="MobiDB-lite"/>
    </source>
</evidence>
<dbReference type="EMBL" id="LR746264">
    <property type="protein sequence ID" value="CAA7387796.1"/>
    <property type="molecule type" value="Genomic_DNA"/>
</dbReference>
<evidence type="ECO:0000313" key="4">
    <source>
        <dbReference type="Proteomes" id="UP000663760"/>
    </source>
</evidence>
<dbReference type="Proteomes" id="UP000663760">
    <property type="component" value="Chromosome 1"/>
</dbReference>
<sequence length="58" mass="6245">MSLEVDDSAGPPQPRHHAGVPRRRGPHQGQRPRRDGSFRDMPEFGSSSPLSRGGGAVL</sequence>
<keyword evidence="4" id="KW-1185">Reference proteome</keyword>
<feature type="compositionally biased region" description="Basic and acidic residues" evidence="1">
    <location>
        <begin position="32"/>
        <end position="42"/>
    </location>
</feature>
<feature type="compositionally biased region" description="Basic residues" evidence="1">
    <location>
        <begin position="14"/>
        <end position="26"/>
    </location>
</feature>
<dbReference type="AlphaFoldDB" id="A0A7I8I7I9"/>
<evidence type="ECO:0000313" key="3">
    <source>
        <dbReference type="EMBL" id="CAA7387796.1"/>
    </source>
</evidence>
<organism evidence="2">
    <name type="scientific">Spirodela intermedia</name>
    <name type="common">Intermediate duckweed</name>
    <dbReference type="NCBI Taxonomy" id="51605"/>
    <lineage>
        <taxon>Eukaryota</taxon>
        <taxon>Viridiplantae</taxon>
        <taxon>Streptophyta</taxon>
        <taxon>Embryophyta</taxon>
        <taxon>Tracheophyta</taxon>
        <taxon>Spermatophyta</taxon>
        <taxon>Magnoliopsida</taxon>
        <taxon>Liliopsida</taxon>
        <taxon>Araceae</taxon>
        <taxon>Lemnoideae</taxon>
        <taxon>Spirodela</taxon>
    </lineage>
</organism>
<evidence type="ECO:0000313" key="2">
    <source>
        <dbReference type="EMBL" id="CAA2613715.1"/>
    </source>
</evidence>
<proteinExistence type="predicted"/>
<protein>
    <submittedName>
        <fullName evidence="2">Uncharacterized protein</fullName>
    </submittedName>
</protein>
<feature type="region of interest" description="Disordered" evidence="1">
    <location>
        <begin position="1"/>
        <end position="58"/>
    </location>
</feature>
<reference evidence="2" key="1">
    <citation type="submission" date="2019-12" db="EMBL/GenBank/DDBJ databases">
        <authorList>
            <person name="Scholz U."/>
            <person name="Mascher M."/>
            <person name="Fiebig A."/>
        </authorList>
    </citation>
    <scope>NUCLEOTIDE SEQUENCE</scope>
</reference>
<accession>A0A7I8I7I9</accession>